<feature type="transmembrane region" description="Helical" evidence="15">
    <location>
        <begin position="349"/>
        <end position="369"/>
    </location>
</feature>
<dbReference type="Pfam" id="PF10998">
    <property type="entry name" value="DUF2838"/>
    <property type="match status" value="1"/>
</dbReference>
<evidence type="ECO:0000256" key="14">
    <source>
        <dbReference type="SAM" id="MobiDB-lite"/>
    </source>
</evidence>
<feature type="transmembrane region" description="Helical" evidence="15">
    <location>
        <begin position="164"/>
        <end position="182"/>
    </location>
</feature>
<accession>A0A066VWA2</accession>
<dbReference type="InParanoid" id="A0A066VWA2"/>
<keyword evidence="11" id="KW-1208">Phospholipid metabolism</keyword>
<keyword evidence="8" id="KW-0443">Lipid metabolism</keyword>
<evidence type="ECO:0000256" key="13">
    <source>
        <dbReference type="SAM" id="Coils"/>
    </source>
</evidence>
<dbReference type="PANTHER" id="PTHR31201">
    <property type="entry name" value="OS01G0585100 PROTEIN"/>
    <property type="match status" value="1"/>
</dbReference>
<reference evidence="16 17" key="1">
    <citation type="submission" date="2014-05" db="EMBL/GenBank/DDBJ databases">
        <title>Draft genome sequence of a rare smut relative, Tilletiaria anomala UBC 951.</title>
        <authorList>
            <consortium name="DOE Joint Genome Institute"/>
            <person name="Toome M."/>
            <person name="Kuo A."/>
            <person name="Henrissat B."/>
            <person name="Lipzen A."/>
            <person name="Tritt A."/>
            <person name="Yoshinaga Y."/>
            <person name="Zane M."/>
            <person name="Barry K."/>
            <person name="Grigoriev I.V."/>
            <person name="Spatafora J.W."/>
            <person name="Aimea M.C."/>
        </authorList>
    </citation>
    <scope>NUCLEOTIDE SEQUENCE [LARGE SCALE GENOMIC DNA]</scope>
    <source>
        <strain evidence="16 17">UBC 951</strain>
    </source>
</reference>
<keyword evidence="9 15" id="KW-0472">Membrane</keyword>
<comment type="caution">
    <text evidence="16">The sequence shown here is derived from an EMBL/GenBank/DDBJ whole genome shotgun (WGS) entry which is preliminary data.</text>
</comment>
<organism evidence="16 17">
    <name type="scientific">Tilletiaria anomala (strain ATCC 24038 / CBS 436.72 / UBC 951)</name>
    <dbReference type="NCBI Taxonomy" id="1037660"/>
    <lineage>
        <taxon>Eukaryota</taxon>
        <taxon>Fungi</taxon>
        <taxon>Dikarya</taxon>
        <taxon>Basidiomycota</taxon>
        <taxon>Ustilaginomycotina</taxon>
        <taxon>Exobasidiomycetes</taxon>
        <taxon>Georgefischeriales</taxon>
        <taxon>Tilletiariaceae</taxon>
        <taxon>Tilletiaria</taxon>
    </lineage>
</organism>
<evidence type="ECO:0000256" key="15">
    <source>
        <dbReference type="SAM" id="Phobius"/>
    </source>
</evidence>
<keyword evidence="17" id="KW-1185">Reference proteome</keyword>
<dbReference type="GO" id="GO:0006656">
    <property type="term" value="P:phosphatidylcholine biosynthetic process"/>
    <property type="evidence" value="ECO:0007669"/>
    <property type="project" value="TreeGrafter"/>
</dbReference>
<dbReference type="InterPro" id="IPR021261">
    <property type="entry name" value="GPCAT"/>
</dbReference>
<dbReference type="OMA" id="WKRRVPT"/>
<dbReference type="Proteomes" id="UP000027361">
    <property type="component" value="Unassembled WGS sequence"/>
</dbReference>
<evidence type="ECO:0000256" key="10">
    <source>
        <dbReference type="ARBA" id="ARBA00023209"/>
    </source>
</evidence>
<name>A0A066VWA2_TILAU</name>
<feature type="transmembrane region" description="Helical" evidence="15">
    <location>
        <begin position="246"/>
        <end position="266"/>
    </location>
</feature>
<evidence type="ECO:0000256" key="12">
    <source>
        <dbReference type="ARBA" id="ARBA00023315"/>
    </source>
</evidence>
<feature type="transmembrane region" description="Helical" evidence="15">
    <location>
        <begin position="140"/>
        <end position="158"/>
    </location>
</feature>
<evidence type="ECO:0000256" key="8">
    <source>
        <dbReference type="ARBA" id="ARBA00023098"/>
    </source>
</evidence>
<dbReference type="GO" id="GO:0016020">
    <property type="term" value="C:membrane"/>
    <property type="evidence" value="ECO:0007669"/>
    <property type="project" value="UniProtKB-SubCell"/>
</dbReference>
<evidence type="ECO:0000256" key="6">
    <source>
        <dbReference type="ARBA" id="ARBA00022692"/>
    </source>
</evidence>
<evidence type="ECO:0000256" key="9">
    <source>
        <dbReference type="ARBA" id="ARBA00023136"/>
    </source>
</evidence>
<keyword evidence="12" id="KW-0012">Acyltransferase</keyword>
<proteinExistence type="inferred from homology"/>
<comment type="similarity">
    <text evidence="2">Belongs to the GPC1 family.</text>
</comment>
<evidence type="ECO:0000256" key="11">
    <source>
        <dbReference type="ARBA" id="ARBA00023264"/>
    </source>
</evidence>
<feature type="transmembrane region" description="Helical" evidence="15">
    <location>
        <begin position="189"/>
        <end position="208"/>
    </location>
</feature>
<dbReference type="FunCoup" id="A0A066VWA2">
    <property type="interactions" value="30"/>
</dbReference>
<evidence type="ECO:0000256" key="4">
    <source>
        <dbReference type="ARBA" id="ARBA00022516"/>
    </source>
</evidence>
<protein>
    <recommendedName>
        <fullName evidence="3">Glycerophosphocholine acyltransferase 1</fullName>
    </recommendedName>
</protein>
<feature type="region of interest" description="Disordered" evidence="14">
    <location>
        <begin position="427"/>
        <end position="458"/>
    </location>
</feature>
<keyword evidence="5" id="KW-0808">Transferase</keyword>
<dbReference type="GO" id="GO:0016746">
    <property type="term" value="F:acyltransferase activity"/>
    <property type="evidence" value="ECO:0007669"/>
    <property type="project" value="UniProtKB-KW"/>
</dbReference>
<feature type="coiled-coil region" evidence="13">
    <location>
        <begin position="96"/>
        <end position="127"/>
    </location>
</feature>
<keyword evidence="4" id="KW-0444">Lipid biosynthesis</keyword>
<dbReference type="HOGENOM" id="CLU_018994_2_2_1"/>
<gene>
    <name evidence="16" type="ORF">K437DRAFT_294491</name>
</gene>
<keyword evidence="6 15" id="KW-0812">Transmembrane</keyword>
<keyword evidence="13" id="KW-0175">Coiled coil</keyword>
<keyword evidence="10" id="KW-0594">Phospholipid biosynthesis</keyword>
<comment type="subcellular location">
    <subcellularLocation>
        <location evidence="1">Membrane</location>
        <topology evidence="1">Multi-pass membrane protein</topology>
    </subcellularLocation>
</comment>
<sequence>MADSSVHNGWLPGPESDNRSPTCSESMSALSRSSSMQSASTHDGIDLMEGASGLPLADLLETFWDSRVDLLDRKLKTLSEEVKFKAKQRRDKLVQRAKGQKELKALQKEAEKLRQGVVERVEKLSERWSDAKMVRTRDKVSFVIGVMNLVISSLIFALRPEWLATVYTIQCLYFLPIRIFTYTRKKWHYFLFDFCYFLNVANLVFIWLMPQSKFLLTVCYCAAHGPLAAAIPTWRNSMTFHSLDKMTSLFIHLYPLLVFVAIRHFIPPDIAYKQYPALAQMVHLNSFRTFFFNVGVYIVWQSLYYVVMVPRRFKIESGERTNSYSTLSQGKGAVANLLSKAKPQRREPAFMLLQFVYTIITTLPAPLLFYRSKTASAVLVLFVLLMSVINGASYYVEVWGRRFEKELIALRKELEAARSADQAVKSALEDSSDLGNNIPPPSDSASSDVTVVEAKKDK</sequence>
<evidence type="ECO:0000256" key="3">
    <source>
        <dbReference type="ARBA" id="ARBA00019082"/>
    </source>
</evidence>
<dbReference type="RefSeq" id="XP_013243293.1">
    <property type="nucleotide sequence ID" value="XM_013387839.1"/>
</dbReference>
<dbReference type="GeneID" id="25267216"/>
<evidence type="ECO:0000313" key="17">
    <source>
        <dbReference type="Proteomes" id="UP000027361"/>
    </source>
</evidence>
<feature type="transmembrane region" description="Helical" evidence="15">
    <location>
        <begin position="286"/>
        <end position="307"/>
    </location>
</feature>
<keyword evidence="7 15" id="KW-1133">Transmembrane helix</keyword>
<evidence type="ECO:0000256" key="5">
    <source>
        <dbReference type="ARBA" id="ARBA00022679"/>
    </source>
</evidence>
<evidence type="ECO:0000256" key="7">
    <source>
        <dbReference type="ARBA" id="ARBA00022989"/>
    </source>
</evidence>
<evidence type="ECO:0000256" key="2">
    <source>
        <dbReference type="ARBA" id="ARBA00006675"/>
    </source>
</evidence>
<dbReference type="PANTHER" id="PTHR31201:SF1">
    <property type="entry name" value="GLYCEROPHOSPHOCHOLINE ACYLTRANSFERASE 1"/>
    <property type="match status" value="1"/>
</dbReference>
<feature type="transmembrane region" description="Helical" evidence="15">
    <location>
        <begin position="214"/>
        <end position="234"/>
    </location>
</feature>
<feature type="transmembrane region" description="Helical" evidence="15">
    <location>
        <begin position="375"/>
        <end position="396"/>
    </location>
</feature>
<dbReference type="AlphaFoldDB" id="A0A066VWA2"/>
<evidence type="ECO:0000256" key="1">
    <source>
        <dbReference type="ARBA" id="ARBA00004141"/>
    </source>
</evidence>
<feature type="compositionally biased region" description="Low complexity" evidence="14">
    <location>
        <begin position="24"/>
        <end position="40"/>
    </location>
</feature>
<feature type="region of interest" description="Disordered" evidence="14">
    <location>
        <begin position="1"/>
        <end position="41"/>
    </location>
</feature>
<evidence type="ECO:0000313" key="16">
    <source>
        <dbReference type="EMBL" id="KDN45756.1"/>
    </source>
</evidence>
<dbReference type="OrthoDB" id="406287at2759"/>
<dbReference type="EMBL" id="JMSN01000040">
    <property type="protein sequence ID" value="KDN45756.1"/>
    <property type="molecule type" value="Genomic_DNA"/>
</dbReference>